<comment type="caution">
    <text evidence="2">The sequence shown here is derived from an EMBL/GenBank/DDBJ whole genome shotgun (WGS) entry which is preliminary data.</text>
</comment>
<dbReference type="InterPro" id="IPR011856">
    <property type="entry name" value="tRNA_endonuc-like_dom_sf"/>
</dbReference>
<accession>A0A7Z8KMU4</accession>
<dbReference type="PANTHER" id="PTHR30015">
    <property type="entry name" value="MRR RESTRICTION SYSTEM PROTEIN"/>
    <property type="match status" value="1"/>
</dbReference>
<dbReference type="SUPFAM" id="SSF52980">
    <property type="entry name" value="Restriction endonuclease-like"/>
    <property type="match status" value="1"/>
</dbReference>
<organism evidence="2 3">
    <name type="scientific">Methanolobus vulcani</name>
    <dbReference type="NCBI Taxonomy" id="38026"/>
    <lineage>
        <taxon>Archaea</taxon>
        <taxon>Methanobacteriati</taxon>
        <taxon>Methanobacteriota</taxon>
        <taxon>Stenosarchaea group</taxon>
        <taxon>Methanomicrobia</taxon>
        <taxon>Methanosarcinales</taxon>
        <taxon>Methanosarcinaceae</taxon>
        <taxon>Methanolobus</taxon>
    </lineage>
</organism>
<name>A0A7Z8KMU4_9EURY</name>
<dbReference type="Gene3D" id="3.40.1350.10">
    <property type="match status" value="1"/>
</dbReference>
<proteinExistence type="predicted"/>
<sequence>MAKWTVEHLLETDPQDFEVLLSKLFSKMGYHTELTQYSRDKGIDLVIRIENFGLIHTWNVQAKRYTDPVGVKDIREYSSIRYRDHVDGVIIVTSSSFTKEAIQEAAQHNLKLIDGYLLVEMLNYYLPDECSNSDIQYGNDKSEKQEGNNGGAILKRGEQILASETVMLGNEKFTLKITNKNIFLQRISSGLFSKRSDIEERIELKDFIGMHCESGRITLVTGKKKLKLYPLSSRKLQAIKEILESMRPEYVRGEHLILSSRNGANLTLLTNKRLIFLDTAGTAELEIPNKKIVGVELKGGFLKKEQLIVSEDSSNMKKHFLLVENPAEWKEMIEQCVRTA</sequence>
<dbReference type="EMBL" id="VIAQ01000015">
    <property type="protein sequence ID" value="TQD25012.1"/>
    <property type="molecule type" value="Genomic_DNA"/>
</dbReference>
<dbReference type="InterPro" id="IPR052906">
    <property type="entry name" value="Type_IV_Methyl-Rstrct_Enzyme"/>
</dbReference>
<keyword evidence="2" id="KW-0255">Endonuclease</keyword>
<dbReference type="OrthoDB" id="141004at2157"/>
<keyword evidence="2" id="KW-0378">Hydrolase</keyword>
<dbReference type="Pfam" id="PF04471">
    <property type="entry name" value="Mrr_cat"/>
    <property type="match status" value="1"/>
</dbReference>
<dbReference type="InterPro" id="IPR007560">
    <property type="entry name" value="Restrct_endonuc_IV_Mrr"/>
</dbReference>
<dbReference type="RefSeq" id="WP_154809739.1">
    <property type="nucleotide sequence ID" value="NZ_VIAQ01000015.1"/>
</dbReference>
<reference evidence="2 3" key="1">
    <citation type="submission" date="2019-06" db="EMBL/GenBank/DDBJ databases">
        <title>Draft genome sequence of Methanolobus vulcani B1d.</title>
        <authorList>
            <person name="Creighbaum A.J."/>
            <person name="Ticak T."/>
            <person name="Hariraju D."/>
            <person name="Arivett B.A."/>
            <person name="Ferguson D.J.Jr."/>
        </authorList>
    </citation>
    <scope>NUCLEOTIDE SEQUENCE [LARGE SCALE GENOMIC DNA]</scope>
    <source>
        <strain evidence="2 3">B1d</strain>
    </source>
</reference>
<feature type="domain" description="Restriction endonuclease type IV Mrr" evidence="1">
    <location>
        <begin position="10"/>
        <end position="122"/>
    </location>
</feature>
<evidence type="ECO:0000313" key="3">
    <source>
        <dbReference type="Proteomes" id="UP000319335"/>
    </source>
</evidence>
<evidence type="ECO:0000259" key="1">
    <source>
        <dbReference type="Pfam" id="PF04471"/>
    </source>
</evidence>
<dbReference type="InterPro" id="IPR011335">
    <property type="entry name" value="Restrct_endonuc-II-like"/>
</dbReference>
<dbReference type="AlphaFoldDB" id="A0A7Z8KMU4"/>
<keyword evidence="3" id="KW-1185">Reference proteome</keyword>
<keyword evidence="2" id="KW-0540">Nuclease</keyword>
<gene>
    <name evidence="2" type="ORF">FKV42_08090</name>
</gene>
<dbReference type="GO" id="GO:0015666">
    <property type="term" value="F:restriction endodeoxyribonuclease activity"/>
    <property type="evidence" value="ECO:0007669"/>
    <property type="project" value="TreeGrafter"/>
</dbReference>
<evidence type="ECO:0000313" key="2">
    <source>
        <dbReference type="EMBL" id="TQD25012.1"/>
    </source>
</evidence>
<dbReference type="GO" id="GO:0003677">
    <property type="term" value="F:DNA binding"/>
    <property type="evidence" value="ECO:0007669"/>
    <property type="project" value="InterPro"/>
</dbReference>
<protein>
    <submittedName>
        <fullName evidence="2">Restriction endonuclease</fullName>
    </submittedName>
</protein>
<dbReference type="PANTHER" id="PTHR30015:SF6">
    <property type="entry name" value="SLL1429 PROTEIN"/>
    <property type="match status" value="1"/>
</dbReference>
<dbReference type="GO" id="GO:0009307">
    <property type="term" value="P:DNA restriction-modification system"/>
    <property type="evidence" value="ECO:0007669"/>
    <property type="project" value="InterPro"/>
</dbReference>
<dbReference type="Proteomes" id="UP000319335">
    <property type="component" value="Unassembled WGS sequence"/>
</dbReference>